<dbReference type="EMBL" id="NMPR01000012">
    <property type="protein sequence ID" value="KAA8635448.1"/>
    <property type="molecule type" value="Genomic_DNA"/>
</dbReference>
<dbReference type="AlphaFoldDB" id="A0A8S9A122"/>
<dbReference type="Proteomes" id="UP000433876">
    <property type="component" value="Unassembled WGS sequence"/>
</dbReference>
<evidence type="ECO:0000259" key="1">
    <source>
        <dbReference type="Pfam" id="PF13409"/>
    </source>
</evidence>
<name>A0A8S9A122_SORMA</name>
<feature type="domain" description="Glutathione S-transferase UstS-like C-terminal" evidence="2">
    <location>
        <begin position="119"/>
        <end position="251"/>
    </location>
</feature>
<dbReference type="VEuPathDB" id="FungiDB:SMAC_09635"/>
<dbReference type="SUPFAM" id="SSF52833">
    <property type="entry name" value="Thioredoxin-like"/>
    <property type="match status" value="1"/>
</dbReference>
<evidence type="ECO:0000313" key="4">
    <source>
        <dbReference type="Proteomes" id="UP000433876"/>
    </source>
</evidence>
<protein>
    <recommendedName>
        <fullName evidence="5">GST N-terminal domain-containing protein</fullName>
    </recommendedName>
</protein>
<dbReference type="InterPro" id="IPR054416">
    <property type="entry name" value="GST_UstS-like_C"/>
</dbReference>
<proteinExistence type="predicted"/>
<dbReference type="InterPro" id="IPR036282">
    <property type="entry name" value="Glutathione-S-Trfase_C_sf"/>
</dbReference>
<gene>
    <name evidence="3" type="ORF">SMACR_00542</name>
</gene>
<dbReference type="Gene3D" id="1.20.1050.10">
    <property type="match status" value="1"/>
</dbReference>
<sequence length="256" mass="29071">MAAHQDKIEFFDIPDKTGNHAWSLNPWKTRFALNYKNLPYTTKWTEYPDIANALRDHVPPAGPEGSTTAYTSPTVKFPDGTWVMDSKKIAQALEERYPSPQYPSLHLDSPVLAKLEPLVNPGLLKKVIGIFVPSVAKRVLAPVSAEYFTRTRQEAFGMSIEELERTQGDREEVYSSQKGIRDELKQVTDLLNETKDQGPFFEGDKPTYADFVWAGFLIFMRKADEEGFEKLLEATGDREAHVRFLEAVKPWADDSI</sequence>
<dbReference type="OMA" id="QFYEVIA"/>
<organism evidence="3 4">
    <name type="scientific">Sordaria macrospora</name>
    <dbReference type="NCBI Taxonomy" id="5147"/>
    <lineage>
        <taxon>Eukaryota</taxon>
        <taxon>Fungi</taxon>
        <taxon>Dikarya</taxon>
        <taxon>Ascomycota</taxon>
        <taxon>Pezizomycotina</taxon>
        <taxon>Sordariomycetes</taxon>
        <taxon>Sordariomycetidae</taxon>
        <taxon>Sordariales</taxon>
        <taxon>Sordariaceae</taxon>
        <taxon>Sordaria</taxon>
    </lineage>
</organism>
<reference evidence="3 4" key="1">
    <citation type="submission" date="2017-07" db="EMBL/GenBank/DDBJ databases">
        <title>Genome sequence of the Sordaria macrospora wild type strain R19027.</title>
        <authorList>
            <person name="Nowrousian M."/>
            <person name="Teichert I."/>
            <person name="Kueck U."/>
        </authorList>
    </citation>
    <scope>NUCLEOTIDE SEQUENCE [LARGE SCALE GENOMIC DNA]</scope>
    <source>
        <strain evidence="3 4">R19027</strain>
        <tissue evidence="3">Mycelium</tissue>
    </source>
</reference>
<dbReference type="Pfam" id="PF13409">
    <property type="entry name" value="GST_N_2"/>
    <property type="match status" value="1"/>
</dbReference>
<feature type="domain" description="GST N-terminal" evidence="1">
    <location>
        <begin position="22"/>
        <end position="96"/>
    </location>
</feature>
<comment type="caution">
    <text evidence="3">The sequence shown here is derived from an EMBL/GenBank/DDBJ whole genome shotgun (WGS) entry which is preliminary data.</text>
</comment>
<evidence type="ECO:0000313" key="3">
    <source>
        <dbReference type="EMBL" id="KAA8635448.1"/>
    </source>
</evidence>
<dbReference type="Pfam" id="PF22041">
    <property type="entry name" value="GST_C_7"/>
    <property type="match status" value="1"/>
</dbReference>
<dbReference type="SUPFAM" id="SSF47616">
    <property type="entry name" value="GST C-terminal domain-like"/>
    <property type="match status" value="1"/>
</dbReference>
<accession>A0A8S9A122</accession>
<dbReference type="CDD" id="cd03038">
    <property type="entry name" value="GST_N_etherase_LigE"/>
    <property type="match status" value="1"/>
</dbReference>
<dbReference type="Gene3D" id="3.40.30.10">
    <property type="entry name" value="Glutaredoxin"/>
    <property type="match status" value="1"/>
</dbReference>
<evidence type="ECO:0008006" key="5">
    <source>
        <dbReference type="Google" id="ProtNLM"/>
    </source>
</evidence>
<evidence type="ECO:0000259" key="2">
    <source>
        <dbReference type="Pfam" id="PF22041"/>
    </source>
</evidence>
<dbReference type="InterPro" id="IPR004045">
    <property type="entry name" value="Glutathione_S-Trfase_N"/>
</dbReference>
<dbReference type="InterPro" id="IPR036249">
    <property type="entry name" value="Thioredoxin-like_sf"/>
</dbReference>